<dbReference type="EC" id="5.3.1.24" evidence="3 9"/>
<dbReference type="OrthoDB" id="9796196at2"/>
<dbReference type="SUPFAM" id="SSF51366">
    <property type="entry name" value="Ribulose-phoshate binding barrel"/>
    <property type="match status" value="1"/>
</dbReference>
<dbReference type="InterPro" id="IPR001240">
    <property type="entry name" value="PRAI_dom"/>
</dbReference>
<evidence type="ECO:0000256" key="9">
    <source>
        <dbReference type="HAMAP-Rule" id="MF_00135"/>
    </source>
</evidence>
<dbReference type="InterPro" id="IPR013785">
    <property type="entry name" value="Aldolase_TIM"/>
</dbReference>
<comment type="pathway">
    <text evidence="2 9">Amino-acid biosynthesis; L-tryptophan biosynthesis; L-tryptophan from chorismate: step 3/5.</text>
</comment>
<dbReference type="CDD" id="cd00405">
    <property type="entry name" value="PRAI"/>
    <property type="match status" value="1"/>
</dbReference>
<comment type="caution">
    <text evidence="11">The sequence shown here is derived from an EMBL/GenBank/DDBJ whole genome shotgun (WGS) entry which is preliminary data.</text>
</comment>
<evidence type="ECO:0000256" key="3">
    <source>
        <dbReference type="ARBA" id="ARBA00012572"/>
    </source>
</evidence>
<keyword evidence="6 9" id="KW-0822">Tryptophan biosynthesis</keyword>
<evidence type="ECO:0000259" key="10">
    <source>
        <dbReference type="Pfam" id="PF00697"/>
    </source>
</evidence>
<sequence length="223" mass="24151">MSRTRIKFCGFTREADIDAAVAAGADAIGLVFYPASKRCLTLERAAELRRRVPAFVSVVALTVNEDEGRLREIAAAVRPDLLQFHGDESPEACLRQGLPYLRAFRVGAPGLDTPDALLESCLAHELAAGWLFDSHSTGYGGSGRSFDWSSLTAVARSENARPLVLSGGLHVARVRQALAEVRPYAVDVSSGVESEPGIKDAGKMRQFAEQVRRHDEDAARETT</sequence>
<dbReference type="Gene3D" id="3.20.20.70">
    <property type="entry name" value="Aldolase class I"/>
    <property type="match status" value="1"/>
</dbReference>
<dbReference type="GO" id="GO:0000162">
    <property type="term" value="P:L-tryptophan biosynthetic process"/>
    <property type="evidence" value="ECO:0007669"/>
    <property type="project" value="UniProtKB-UniRule"/>
</dbReference>
<reference evidence="11 12" key="1">
    <citation type="submission" date="2019-07" db="EMBL/GenBank/DDBJ databases">
        <title>Qingshengfaniella alkalisoli gen. nov., sp. nov., isolated from saline soil.</title>
        <authorList>
            <person name="Xu L."/>
            <person name="Huang X.-X."/>
            <person name="Sun J.-Q."/>
        </authorList>
    </citation>
    <scope>NUCLEOTIDE SEQUENCE [LARGE SCALE GENOMIC DNA]</scope>
    <source>
        <strain evidence="11 12">DSM 27279</strain>
    </source>
</reference>
<dbReference type="UniPathway" id="UPA00035">
    <property type="reaction ID" value="UER00042"/>
</dbReference>
<evidence type="ECO:0000313" key="11">
    <source>
        <dbReference type="EMBL" id="TSH95767.1"/>
    </source>
</evidence>
<dbReference type="NCBIfam" id="NF002298">
    <property type="entry name" value="PRK01222.1-4"/>
    <property type="match status" value="1"/>
</dbReference>
<keyword evidence="12" id="KW-1185">Reference proteome</keyword>
<dbReference type="Proteomes" id="UP000318405">
    <property type="component" value="Unassembled WGS sequence"/>
</dbReference>
<gene>
    <name evidence="9" type="primary">trpF</name>
    <name evidence="11" type="ORF">FOZ76_10250</name>
</gene>
<dbReference type="PANTHER" id="PTHR42894">
    <property type="entry name" value="N-(5'-PHOSPHORIBOSYL)ANTHRANILATE ISOMERASE"/>
    <property type="match status" value="1"/>
</dbReference>
<comment type="catalytic activity">
    <reaction evidence="1 9">
        <text>N-(5-phospho-beta-D-ribosyl)anthranilate = 1-(2-carboxyphenylamino)-1-deoxy-D-ribulose 5-phosphate</text>
        <dbReference type="Rhea" id="RHEA:21540"/>
        <dbReference type="ChEBI" id="CHEBI:18277"/>
        <dbReference type="ChEBI" id="CHEBI:58613"/>
        <dbReference type="EC" id="5.3.1.24"/>
    </reaction>
</comment>
<dbReference type="RefSeq" id="WP_143948093.1">
    <property type="nucleotide sequence ID" value="NZ_BAABMB010000002.1"/>
</dbReference>
<organism evidence="11 12">
    <name type="scientific">Verticiella sediminum</name>
    <dbReference type="NCBI Taxonomy" id="1247510"/>
    <lineage>
        <taxon>Bacteria</taxon>
        <taxon>Pseudomonadati</taxon>
        <taxon>Pseudomonadota</taxon>
        <taxon>Betaproteobacteria</taxon>
        <taxon>Burkholderiales</taxon>
        <taxon>Alcaligenaceae</taxon>
        <taxon>Verticiella</taxon>
    </lineage>
</organism>
<dbReference type="EMBL" id="VLTJ01000020">
    <property type="protein sequence ID" value="TSH95767.1"/>
    <property type="molecule type" value="Genomic_DNA"/>
</dbReference>
<feature type="domain" description="N-(5'phosphoribosyl) anthranilate isomerase (PRAI)" evidence="10">
    <location>
        <begin position="7"/>
        <end position="209"/>
    </location>
</feature>
<dbReference type="PANTHER" id="PTHR42894:SF1">
    <property type="entry name" value="N-(5'-PHOSPHORIBOSYL)ANTHRANILATE ISOMERASE"/>
    <property type="match status" value="1"/>
</dbReference>
<dbReference type="InterPro" id="IPR011060">
    <property type="entry name" value="RibuloseP-bd_barrel"/>
</dbReference>
<keyword evidence="7 9" id="KW-0057">Aromatic amino acid biosynthesis</keyword>
<evidence type="ECO:0000256" key="7">
    <source>
        <dbReference type="ARBA" id="ARBA00023141"/>
    </source>
</evidence>
<name>A0A556AS53_9BURK</name>
<comment type="similarity">
    <text evidence="9">Belongs to the TrpF family.</text>
</comment>
<evidence type="ECO:0000256" key="5">
    <source>
        <dbReference type="ARBA" id="ARBA00022605"/>
    </source>
</evidence>
<proteinExistence type="inferred from homology"/>
<evidence type="ECO:0000256" key="6">
    <source>
        <dbReference type="ARBA" id="ARBA00022822"/>
    </source>
</evidence>
<dbReference type="InterPro" id="IPR044643">
    <property type="entry name" value="TrpF_fam"/>
</dbReference>
<keyword evidence="5 9" id="KW-0028">Amino-acid biosynthesis</keyword>
<dbReference type="AlphaFoldDB" id="A0A556AS53"/>
<accession>A0A556AS53</accession>
<dbReference type="GO" id="GO:0004640">
    <property type="term" value="F:phosphoribosylanthranilate isomerase activity"/>
    <property type="evidence" value="ECO:0007669"/>
    <property type="project" value="UniProtKB-UniRule"/>
</dbReference>
<evidence type="ECO:0000256" key="2">
    <source>
        <dbReference type="ARBA" id="ARBA00004664"/>
    </source>
</evidence>
<dbReference type="NCBIfam" id="NF002299">
    <property type="entry name" value="PRK01222.1-6"/>
    <property type="match status" value="1"/>
</dbReference>
<dbReference type="Pfam" id="PF00697">
    <property type="entry name" value="PRAI"/>
    <property type="match status" value="1"/>
</dbReference>
<dbReference type="HAMAP" id="MF_00135">
    <property type="entry name" value="PRAI"/>
    <property type="match status" value="1"/>
</dbReference>
<evidence type="ECO:0000256" key="4">
    <source>
        <dbReference type="ARBA" id="ARBA00022272"/>
    </source>
</evidence>
<protein>
    <recommendedName>
        <fullName evidence="4 9">N-(5'-phosphoribosyl)anthranilate isomerase</fullName>
        <shortName evidence="9">PRAI</shortName>
        <ecNumber evidence="3 9">5.3.1.24</ecNumber>
    </recommendedName>
</protein>
<evidence type="ECO:0000256" key="8">
    <source>
        <dbReference type="ARBA" id="ARBA00023235"/>
    </source>
</evidence>
<evidence type="ECO:0000313" key="12">
    <source>
        <dbReference type="Proteomes" id="UP000318405"/>
    </source>
</evidence>
<keyword evidence="8 9" id="KW-0413">Isomerase</keyword>
<evidence type="ECO:0000256" key="1">
    <source>
        <dbReference type="ARBA" id="ARBA00001164"/>
    </source>
</evidence>